<evidence type="ECO:0000256" key="3">
    <source>
        <dbReference type="ARBA" id="ARBA00022801"/>
    </source>
</evidence>
<dbReference type="GO" id="GO:0016811">
    <property type="term" value="F:hydrolase activity, acting on carbon-nitrogen (but not peptide) bonds, in linear amides"/>
    <property type="evidence" value="ECO:0007669"/>
    <property type="project" value="TreeGrafter"/>
</dbReference>
<dbReference type="AlphaFoldDB" id="A0A7X3FI97"/>
<dbReference type="GO" id="GO:0009231">
    <property type="term" value="P:riboflavin biosynthetic process"/>
    <property type="evidence" value="ECO:0007669"/>
    <property type="project" value="TreeGrafter"/>
</dbReference>
<comment type="caution">
    <text evidence="6">The sequence shown here is derived from an EMBL/GenBank/DDBJ whole genome shotgun (WGS) entry which is preliminary data.</text>
</comment>
<dbReference type="InterPro" id="IPR024087">
    <property type="entry name" value="Creatininase-like_sf"/>
</dbReference>
<dbReference type="InterPro" id="IPR003785">
    <property type="entry name" value="Creatininase/forma_Hydrolase"/>
</dbReference>
<proteinExistence type="inferred from homology"/>
<evidence type="ECO:0000256" key="4">
    <source>
        <dbReference type="ARBA" id="ARBA00022833"/>
    </source>
</evidence>
<organism evidence="6 7">
    <name type="scientific">Paenibacillus lutrae</name>
    <dbReference type="NCBI Taxonomy" id="2078573"/>
    <lineage>
        <taxon>Bacteria</taxon>
        <taxon>Bacillati</taxon>
        <taxon>Bacillota</taxon>
        <taxon>Bacilli</taxon>
        <taxon>Bacillales</taxon>
        <taxon>Paenibacillaceae</taxon>
        <taxon>Paenibacillus</taxon>
    </lineage>
</organism>
<reference evidence="6 7" key="1">
    <citation type="journal article" date="2019" name="Microorganisms">
        <title>Paenibacillus lutrae sp. nov., A Chitinolytic Species Isolated from A River Otter in Castril Natural Park, Granada, Spain.</title>
        <authorList>
            <person name="Rodriguez M."/>
            <person name="Reina J.C."/>
            <person name="Bejar V."/>
            <person name="Llamas I."/>
        </authorList>
    </citation>
    <scope>NUCLEOTIDE SEQUENCE [LARGE SCALE GENOMIC DNA]</scope>
    <source>
        <strain evidence="6 7">N10</strain>
    </source>
</reference>
<evidence type="ECO:0000256" key="5">
    <source>
        <dbReference type="ARBA" id="ARBA00024029"/>
    </source>
</evidence>
<keyword evidence="7" id="KW-1185">Reference proteome</keyword>
<evidence type="ECO:0000313" key="6">
    <source>
        <dbReference type="EMBL" id="MVO99851.1"/>
    </source>
</evidence>
<comment type="similarity">
    <text evidence="5">Belongs to the creatininase superfamily.</text>
</comment>
<dbReference type="GO" id="GO:0046872">
    <property type="term" value="F:metal ion binding"/>
    <property type="evidence" value="ECO:0007669"/>
    <property type="project" value="UniProtKB-KW"/>
</dbReference>
<evidence type="ECO:0000313" key="7">
    <source>
        <dbReference type="Proteomes" id="UP000490800"/>
    </source>
</evidence>
<dbReference type="EMBL" id="RHLK01000004">
    <property type="protein sequence ID" value="MVO99851.1"/>
    <property type="molecule type" value="Genomic_DNA"/>
</dbReference>
<keyword evidence="3" id="KW-0378">Hydrolase</keyword>
<protein>
    <recommendedName>
        <fullName evidence="8">Creatininase</fullName>
    </recommendedName>
</protein>
<dbReference type="PANTHER" id="PTHR35005">
    <property type="entry name" value="3-DEHYDRO-SCYLLO-INOSOSE HYDROLASE"/>
    <property type="match status" value="1"/>
</dbReference>
<dbReference type="PANTHER" id="PTHR35005:SF1">
    <property type="entry name" value="2-AMINO-5-FORMYLAMINO-6-RIBOSYLAMINOPYRIMIDIN-4(3H)-ONE 5'-MONOPHOSPHATE DEFORMYLASE"/>
    <property type="match status" value="1"/>
</dbReference>
<gene>
    <name evidence="6" type="ORF">EDM21_09950</name>
</gene>
<evidence type="ECO:0000256" key="2">
    <source>
        <dbReference type="ARBA" id="ARBA00022723"/>
    </source>
</evidence>
<keyword evidence="2" id="KW-0479">Metal-binding</keyword>
<name>A0A7X3FI97_9BACL</name>
<evidence type="ECO:0008006" key="8">
    <source>
        <dbReference type="Google" id="ProtNLM"/>
    </source>
</evidence>
<accession>A0A7X3FI97</accession>
<dbReference type="Gene3D" id="3.40.50.10310">
    <property type="entry name" value="Creatininase"/>
    <property type="match status" value="1"/>
</dbReference>
<sequence>MRVTYSIFEDTMSDMSWTEIQASIDKGAIVLLPSGVIEQQGPHIATGSDIYVSHLICRKIRNELRNNNRECLIAPPFYWGINHVTGGFPGSFTSRKETVIHVLFDIFASLKQWGVKQVFLVDIHGDSVNGEALYEAITAARTELGLDARSLISHWIAEDLGIDQENDNFLIFDVDLVLEDLYAPEYLDVHAGESCTAMMNKFFPELVNVELVRELESTNLSHEDFKKWLTGGEVAKSITPYGYFGAPADYGKVDLTEINFVDSFSKFASIRLMDYLK</sequence>
<dbReference type="SUPFAM" id="SSF102215">
    <property type="entry name" value="Creatininase"/>
    <property type="match status" value="1"/>
</dbReference>
<dbReference type="Proteomes" id="UP000490800">
    <property type="component" value="Unassembled WGS sequence"/>
</dbReference>
<evidence type="ECO:0000256" key="1">
    <source>
        <dbReference type="ARBA" id="ARBA00001947"/>
    </source>
</evidence>
<keyword evidence="4" id="KW-0862">Zinc</keyword>
<comment type="cofactor">
    <cofactor evidence="1">
        <name>Zn(2+)</name>
        <dbReference type="ChEBI" id="CHEBI:29105"/>
    </cofactor>
</comment>
<dbReference type="Pfam" id="PF02633">
    <property type="entry name" value="Creatininase"/>
    <property type="match status" value="1"/>
</dbReference>